<evidence type="ECO:0000313" key="6">
    <source>
        <dbReference type="EMBL" id="ORB65129.1"/>
    </source>
</evidence>
<keyword evidence="7" id="KW-1185">Reference proteome</keyword>
<evidence type="ECO:0000313" key="7">
    <source>
        <dbReference type="Proteomes" id="UP000192411"/>
    </source>
</evidence>
<name>A0A1X0JQA9_9MYCO</name>
<dbReference type="PANTHER" id="PTHR30168:SF0">
    <property type="entry name" value="INNER MEMBRANE PROTEIN"/>
    <property type="match status" value="1"/>
</dbReference>
<keyword evidence="2" id="KW-0812">Transmembrane</keyword>
<organism evidence="6 7">
    <name type="scientific">Mycolicibacterium tusciae</name>
    <dbReference type="NCBI Taxonomy" id="75922"/>
    <lineage>
        <taxon>Bacteria</taxon>
        <taxon>Bacillati</taxon>
        <taxon>Actinomycetota</taxon>
        <taxon>Actinomycetes</taxon>
        <taxon>Mycobacteriales</taxon>
        <taxon>Mycobacteriaceae</taxon>
        <taxon>Mycolicibacterium</taxon>
    </lineage>
</organism>
<protein>
    <submittedName>
        <fullName evidence="6">Peptidase</fullName>
    </submittedName>
</protein>
<keyword evidence="3" id="KW-1133">Transmembrane helix</keyword>
<dbReference type="RefSeq" id="WP_083126032.1">
    <property type="nucleotide sequence ID" value="NZ_MVIM01000006.1"/>
</dbReference>
<comment type="caution">
    <text evidence="6">The sequence shown here is derived from an EMBL/GenBank/DDBJ whole genome shotgun (WGS) entry which is preliminary data.</text>
</comment>
<comment type="subcellular location">
    <subcellularLocation>
        <location evidence="1">Membrane</location>
        <topology evidence="1">Single-pass membrane protein</topology>
    </subcellularLocation>
</comment>
<dbReference type="Proteomes" id="UP000192411">
    <property type="component" value="Unassembled WGS sequence"/>
</dbReference>
<dbReference type="AlphaFoldDB" id="A0A1X0JQA9"/>
<dbReference type="PROSITE" id="PS51257">
    <property type="entry name" value="PROKAR_LIPOPROTEIN"/>
    <property type="match status" value="1"/>
</dbReference>
<sequence>MRIGVAALAAVVLLVAGCGGGSKSEPSSQAQKTAGGAPDISDVKIDGDASAPVNKIAMQAIADLEQYWAEQFPKLYDKEFEQISGGYYAVTADSPAPPCTTSPEEVAGNAFYCSTEDVVAWDAQQLLPEMQDKFGPFTIAVVMAHEWGHAVQTRSNFTGRTVTQELQADCFAGAWSRHAQEDKVFEVNAADLDSALAGVLDLRDTPGTSKIDPNAHGSGFDRVSAFQDGYDNGLDSCKDYRDDEPMVLALPFNDEADASRGGDSPYDSIINGVPYDIEDYFTQLYPEIANGEEWRPLARIEPFDPANPPMCADQSAEGYALFYCVPEDYVGWDNVDAMPEVYQQGGDYAVVTLLATQWGLAALTRLGDDSDEKTSTLRGDCLAGGYTASVILYNRPETSTYRISPGDLDEGIKALLVFRGDGDVERQGAGWARVEAFRKGVIDGAESCLTYQA</sequence>
<dbReference type="InterPro" id="IPR007343">
    <property type="entry name" value="Uncharacterised_pept_Zn_put"/>
</dbReference>
<evidence type="ECO:0000256" key="3">
    <source>
        <dbReference type="ARBA" id="ARBA00022989"/>
    </source>
</evidence>
<feature type="region of interest" description="Disordered" evidence="5">
    <location>
        <begin position="20"/>
        <end position="43"/>
    </location>
</feature>
<dbReference type="STRING" id="75922.BST47_13525"/>
<gene>
    <name evidence="6" type="ORF">BST47_13525</name>
</gene>
<dbReference type="eggNOG" id="COG2321">
    <property type="taxonomic scope" value="Bacteria"/>
</dbReference>
<dbReference type="EMBL" id="MVIM01000006">
    <property type="protein sequence ID" value="ORB65129.1"/>
    <property type="molecule type" value="Genomic_DNA"/>
</dbReference>
<evidence type="ECO:0000256" key="2">
    <source>
        <dbReference type="ARBA" id="ARBA00022692"/>
    </source>
</evidence>
<dbReference type="OrthoDB" id="5168289at2"/>
<dbReference type="PANTHER" id="PTHR30168">
    <property type="entry name" value="PUTATIVE MEMBRANE PROTEIN YPFJ"/>
    <property type="match status" value="1"/>
</dbReference>
<accession>A0A1X0JQA9</accession>
<proteinExistence type="predicted"/>
<evidence type="ECO:0000256" key="4">
    <source>
        <dbReference type="ARBA" id="ARBA00023136"/>
    </source>
</evidence>
<dbReference type="SUPFAM" id="SSF55486">
    <property type="entry name" value="Metalloproteases ('zincins'), catalytic domain"/>
    <property type="match status" value="1"/>
</dbReference>
<keyword evidence="4" id="KW-0472">Membrane</keyword>
<evidence type="ECO:0000256" key="5">
    <source>
        <dbReference type="SAM" id="MobiDB-lite"/>
    </source>
</evidence>
<reference evidence="6 7" key="1">
    <citation type="submission" date="2017-02" db="EMBL/GenBank/DDBJ databases">
        <title>The new phylogeny of genus Mycobacterium.</title>
        <authorList>
            <person name="Tortoli E."/>
            <person name="Trovato A."/>
            <person name="Cirillo D.M."/>
        </authorList>
    </citation>
    <scope>NUCLEOTIDE SEQUENCE [LARGE SCALE GENOMIC DNA]</scope>
    <source>
        <strain evidence="6 7">DSM 44338</strain>
    </source>
</reference>
<evidence type="ECO:0000256" key="1">
    <source>
        <dbReference type="ARBA" id="ARBA00004167"/>
    </source>
</evidence>
<dbReference type="Pfam" id="PF04228">
    <property type="entry name" value="Zn_peptidase"/>
    <property type="match status" value="1"/>
</dbReference>
<dbReference type="GO" id="GO:0016020">
    <property type="term" value="C:membrane"/>
    <property type="evidence" value="ECO:0007669"/>
    <property type="project" value="UniProtKB-SubCell"/>
</dbReference>